<feature type="region of interest" description="Disordered" evidence="1">
    <location>
        <begin position="133"/>
        <end position="186"/>
    </location>
</feature>
<keyword evidence="3" id="KW-1185">Reference proteome</keyword>
<protein>
    <submittedName>
        <fullName evidence="2">Uncharacterized protein</fullName>
    </submittedName>
</protein>
<dbReference type="OrthoDB" id="3230070at2759"/>
<dbReference type="EMBL" id="JABCKV010001380">
    <property type="protein sequence ID" value="KAG5640029.1"/>
    <property type="molecule type" value="Genomic_DNA"/>
</dbReference>
<proteinExistence type="predicted"/>
<name>A0A9P7FX92_9AGAR</name>
<sequence length="186" mass="21396">MDVAGNERADEEAKKGAMLWTPQFVTLTHAKRTTKANILKRWTKDWARTLPTGGFGIANKFPPAWKIRKHVQNTRREIFGCLMQSQTRHAFVGEYYAKDILTEEFPELEIRELLGSTKGLEVFATFLDKSGAFTKMGEPRQQANRPRPEDEENDEGGKEGWWERMARGDDAENEDEEDKEESEEEG</sequence>
<feature type="compositionally biased region" description="Basic and acidic residues" evidence="1">
    <location>
        <begin position="155"/>
        <end position="170"/>
    </location>
</feature>
<comment type="caution">
    <text evidence="2">The sequence shown here is derived from an EMBL/GenBank/DDBJ whole genome shotgun (WGS) entry which is preliminary data.</text>
</comment>
<dbReference type="Proteomes" id="UP000775547">
    <property type="component" value="Unassembled WGS sequence"/>
</dbReference>
<evidence type="ECO:0000313" key="2">
    <source>
        <dbReference type="EMBL" id="KAG5640029.1"/>
    </source>
</evidence>
<feature type="compositionally biased region" description="Acidic residues" evidence="1">
    <location>
        <begin position="171"/>
        <end position="186"/>
    </location>
</feature>
<gene>
    <name evidence="2" type="ORF">DXG03_001634</name>
</gene>
<reference evidence="2" key="1">
    <citation type="submission" date="2020-07" db="EMBL/GenBank/DDBJ databases">
        <authorList>
            <person name="Nieuwenhuis M."/>
            <person name="Van De Peppel L.J.J."/>
        </authorList>
    </citation>
    <scope>NUCLEOTIDE SEQUENCE</scope>
    <source>
        <strain evidence="2">AP01</strain>
        <tissue evidence="2">Mycelium</tissue>
    </source>
</reference>
<organism evidence="2 3">
    <name type="scientific">Asterophora parasitica</name>
    <dbReference type="NCBI Taxonomy" id="117018"/>
    <lineage>
        <taxon>Eukaryota</taxon>
        <taxon>Fungi</taxon>
        <taxon>Dikarya</taxon>
        <taxon>Basidiomycota</taxon>
        <taxon>Agaricomycotina</taxon>
        <taxon>Agaricomycetes</taxon>
        <taxon>Agaricomycetidae</taxon>
        <taxon>Agaricales</taxon>
        <taxon>Tricholomatineae</taxon>
        <taxon>Lyophyllaceae</taxon>
        <taxon>Asterophora</taxon>
    </lineage>
</organism>
<accession>A0A9P7FX92</accession>
<evidence type="ECO:0000313" key="3">
    <source>
        <dbReference type="Proteomes" id="UP000775547"/>
    </source>
</evidence>
<dbReference type="AlphaFoldDB" id="A0A9P7FX92"/>
<reference evidence="2" key="2">
    <citation type="submission" date="2021-10" db="EMBL/GenBank/DDBJ databases">
        <title>Phylogenomics reveals ancestral predisposition of the termite-cultivated fungus Termitomyces towards a domesticated lifestyle.</title>
        <authorList>
            <person name="Auxier B."/>
            <person name="Grum-Grzhimaylo A."/>
            <person name="Cardenas M.E."/>
            <person name="Lodge J.D."/>
            <person name="Laessoe T."/>
            <person name="Pedersen O."/>
            <person name="Smith M.E."/>
            <person name="Kuyper T.W."/>
            <person name="Franco-Molano E.A."/>
            <person name="Baroni T.J."/>
            <person name="Aanen D.K."/>
        </authorList>
    </citation>
    <scope>NUCLEOTIDE SEQUENCE</scope>
    <source>
        <strain evidence="2">AP01</strain>
        <tissue evidence="2">Mycelium</tissue>
    </source>
</reference>
<evidence type="ECO:0000256" key="1">
    <source>
        <dbReference type="SAM" id="MobiDB-lite"/>
    </source>
</evidence>